<feature type="domain" description="Peptidase S8/S53" evidence="9">
    <location>
        <begin position="286"/>
        <end position="733"/>
    </location>
</feature>
<dbReference type="InterPro" id="IPR041469">
    <property type="entry name" value="Subtilisin-like_FN3"/>
</dbReference>
<reference evidence="12" key="1">
    <citation type="submission" date="2023-05" db="EMBL/GenBank/DDBJ databases">
        <authorList>
            <person name="Huff M."/>
        </authorList>
    </citation>
    <scope>NUCLEOTIDE SEQUENCE</scope>
</reference>
<dbReference type="AlphaFoldDB" id="A0AAD1ZE83"/>
<proteinExistence type="inferred from homology"/>
<gene>
    <name evidence="12" type="ORF">FPE_LOCUS15573</name>
</gene>
<evidence type="ECO:0000259" key="10">
    <source>
        <dbReference type="Pfam" id="PF05922"/>
    </source>
</evidence>
<dbReference type="InterPro" id="IPR034197">
    <property type="entry name" value="Peptidases_S8_3"/>
</dbReference>
<evidence type="ECO:0000256" key="3">
    <source>
        <dbReference type="ARBA" id="ARBA00022729"/>
    </source>
</evidence>
<organism evidence="12 13">
    <name type="scientific">Fraxinus pennsylvanica</name>
    <dbReference type="NCBI Taxonomy" id="56036"/>
    <lineage>
        <taxon>Eukaryota</taxon>
        <taxon>Viridiplantae</taxon>
        <taxon>Streptophyta</taxon>
        <taxon>Embryophyta</taxon>
        <taxon>Tracheophyta</taxon>
        <taxon>Spermatophyta</taxon>
        <taxon>Magnoliopsida</taxon>
        <taxon>eudicotyledons</taxon>
        <taxon>Gunneridae</taxon>
        <taxon>Pentapetalae</taxon>
        <taxon>asterids</taxon>
        <taxon>lamiids</taxon>
        <taxon>Lamiales</taxon>
        <taxon>Oleaceae</taxon>
        <taxon>Oleeae</taxon>
        <taxon>Fraxinus</taxon>
    </lineage>
</organism>
<feature type="active site" description="Charge relay system" evidence="6 7">
    <location>
        <position position="697"/>
    </location>
</feature>
<dbReference type="InterPro" id="IPR036852">
    <property type="entry name" value="Peptidase_S8/S53_dom_sf"/>
</dbReference>
<dbReference type="CDD" id="cd04852">
    <property type="entry name" value="Peptidases_S8_3"/>
    <property type="match status" value="1"/>
</dbReference>
<dbReference type="Pfam" id="PF05922">
    <property type="entry name" value="Inhibitor_I9"/>
    <property type="match status" value="2"/>
</dbReference>
<evidence type="ECO:0000259" key="9">
    <source>
        <dbReference type="Pfam" id="PF00082"/>
    </source>
</evidence>
<evidence type="ECO:0000313" key="13">
    <source>
        <dbReference type="Proteomes" id="UP000834106"/>
    </source>
</evidence>
<name>A0AAD1ZE83_9LAMI</name>
<comment type="similarity">
    <text evidence="1 7">Belongs to the peptidase S8 family.</text>
</comment>
<dbReference type="FunFam" id="3.50.30.30:FF:000005">
    <property type="entry name" value="subtilisin-like protease SBT1.5"/>
    <property type="match status" value="1"/>
</dbReference>
<dbReference type="InterPro" id="IPR000209">
    <property type="entry name" value="Peptidase_S8/S53_dom"/>
</dbReference>
<keyword evidence="3 8" id="KW-0732">Signal</keyword>
<keyword evidence="5 7" id="KW-0720">Serine protease</keyword>
<dbReference type="GO" id="GO:0006508">
    <property type="term" value="P:proteolysis"/>
    <property type="evidence" value="ECO:0007669"/>
    <property type="project" value="UniProtKB-KW"/>
</dbReference>
<dbReference type="EMBL" id="OU503044">
    <property type="protein sequence ID" value="CAI9768143.1"/>
    <property type="molecule type" value="Genomic_DNA"/>
</dbReference>
<dbReference type="PROSITE" id="PS00138">
    <property type="entry name" value="SUBTILASE_SER"/>
    <property type="match status" value="1"/>
</dbReference>
<keyword evidence="2 7" id="KW-0645">Protease</keyword>
<feature type="domain" description="Inhibitor I9" evidence="10">
    <location>
        <begin position="35"/>
        <end position="113"/>
    </location>
</feature>
<evidence type="ECO:0000313" key="12">
    <source>
        <dbReference type="EMBL" id="CAI9768143.1"/>
    </source>
</evidence>
<dbReference type="SUPFAM" id="SSF52743">
    <property type="entry name" value="Subtilisin-like"/>
    <property type="match status" value="2"/>
</dbReference>
<evidence type="ECO:0000256" key="5">
    <source>
        <dbReference type="ARBA" id="ARBA00022825"/>
    </source>
</evidence>
<dbReference type="InterPro" id="IPR037045">
    <property type="entry name" value="S8pro/Inhibitor_I9_sf"/>
</dbReference>
<dbReference type="FunFam" id="3.30.70.80:FF:000002">
    <property type="entry name" value="Subtilisin-like protease SBT5.3"/>
    <property type="match status" value="2"/>
</dbReference>
<dbReference type="InterPro" id="IPR022398">
    <property type="entry name" value="Peptidase_S8_His-AS"/>
</dbReference>
<keyword evidence="13" id="KW-1185">Reference proteome</keyword>
<evidence type="ECO:0000256" key="7">
    <source>
        <dbReference type="PROSITE-ProRule" id="PRU01240"/>
    </source>
</evidence>
<feature type="signal peptide" evidence="8">
    <location>
        <begin position="1"/>
        <end position="27"/>
    </location>
</feature>
<dbReference type="Proteomes" id="UP000834106">
    <property type="component" value="Chromosome 9"/>
</dbReference>
<dbReference type="Pfam" id="PF17766">
    <property type="entry name" value="fn3_6"/>
    <property type="match status" value="1"/>
</dbReference>
<dbReference type="PRINTS" id="PR00723">
    <property type="entry name" value="SUBTILISIN"/>
</dbReference>
<protein>
    <submittedName>
        <fullName evidence="12">Uncharacterized protein</fullName>
    </submittedName>
</protein>
<keyword evidence="4 7" id="KW-0378">Hydrolase</keyword>
<dbReference type="PANTHER" id="PTHR10795">
    <property type="entry name" value="PROPROTEIN CONVERTASE SUBTILISIN/KEXIN"/>
    <property type="match status" value="1"/>
</dbReference>
<dbReference type="InterPro" id="IPR023828">
    <property type="entry name" value="Peptidase_S8_Ser-AS"/>
</dbReference>
<feature type="domain" description="Subtilisin-like protease fibronectin type-III" evidence="11">
    <location>
        <begin position="815"/>
        <end position="855"/>
    </location>
</feature>
<evidence type="ECO:0000256" key="4">
    <source>
        <dbReference type="ARBA" id="ARBA00022801"/>
    </source>
</evidence>
<evidence type="ECO:0000256" key="8">
    <source>
        <dbReference type="SAM" id="SignalP"/>
    </source>
</evidence>
<dbReference type="PROSITE" id="PS00137">
    <property type="entry name" value="SUBTILASE_HIS"/>
    <property type="match status" value="1"/>
</dbReference>
<sequence>MMGQNKCSLFLLLVSILFFNLENIVLANEDAKIQVYIVYLGERKHDDVELITSSHHDMLASILGSKQASVDSMIHSYRHGFSGFAAKLTESQAQSIGELPGVVHVLPHSFYKVQTTRSWDYLGLSPYSRANLLYDAKMGDDNMNACKMMGQNKCSLFLLLVSILFFNLENIVLANEDAKIQVYIVYLGERKHDDVELITSSHHDMLASILGSKQASVDSMIHSYRHGFSGFAAKLTESQAQSIGELPGVVHVLPHSFYKVQTTRSWDYLGLSPYSRANLLYDAKMGDDVIIGVFDTGIWPESESFNDKGLGPIPSRWKGFCQSGQNFDPATHCNNKLIGARYFIDGFLAANGKTFNATKINDYLSARDSDGHGTHCASTAGGSFVNNASLSGLALGTVRGGAPKARVAMYKVGWEGGEVSSADILKAFDEAIHDGVNVLSISLGIDLPLYPEVDKRDVIYYGSFHAVASGIITVCSGGNSGSAAGTVEDVAPWIITVAASTMDRSFPTTIVLGNNQKFTGQSMYVGKDTGFVELFYKDRNDLEDQRYCEDISSNDTWVAGKVVLCFTLEADEGGIKEAQANVLKAGGLGLIAAKLNFKALSLYYDTTPCIQVTFETGTQILNYIRSTSDPKVRLKPTKTYTGKYASTYVASFSSRGPNSLAPAVLKPDIAAPGVDILAAYVPSEDNLRGYAFESGTSMATPHVAGIAALLKSMHPNWSPGAIKSALITTAWTTDPYSGEPIFARGDITKIADPFDYGGGVTNPNGARNPGLVYDMGTQDYINYLCAMGYNESSIKHLAGKSSPCHGGSASHSILDINLPSITIPNLKGSVTLKRTVTNVGNANSKYQAIVDPPRDYH</sequence>
<dbReference type="GO" id="GO:0004252">
    <property type="term" value="F:serine-type endopeptidase activity"/>
    <property type="evidence" value="ECO:0007669"/>
    <property type="project" value="UniProtKB-UniRule"/>
</dbReference>
<evidence type="ECO:0000256" key="1">
    <source>
        <dbReference type="ARBA" id="ARBA00011073"/>
    </source>
</evidence>
<dbReference type="InterPro" id="IPR015500">
    <property type="entry name" value="Peptidase_S8_subtilisin-rel"/>
</dbReference>
<accession>A0AAD1ZE83</accession>
<evidence type="ECO:0000256" key="2">
    <source>
        <dbReference type="ARBA" id="ARBA00022670"/>
    </source>
</evidence>
<evidence type="ECO:0000256" key="6">
    <source>
        <dbReference type="PIRSR" id="PIRSR615500-1"/>
    </source>
</evidence>
<dbReference type="InterPro" id="IPR010259">
    <property type="entry name" value="S8pro/Inhibitor_I9"/>
</dbReference>
<feature type="active site" description="Charge relay system" evidence="6 7">
    <location>
        <position position="295"/>
    </location>
</feature>
<dbReference type="InterPro" id="IPR045051">
    <property type="entry name" value="SBT"/>
</dbReference>
<dbReference type="Gene3D" id="2.60.40.2310">
    <property type="match status" value="1"/>
</dbReference>
<dbReference type="PROSITE" id="PS51892">
    <property type="entry name" value="SUBTILASE"/>
    <property type="match status" value="1"/>
</dbReference>
<dbReference type="Pfam" id="PF00082">
    <property type="entry name" value="Peptidase_S8"/>
    <property type="match status" value="1"/>
</dbReference>
<dbReference type="CDD" id="cd02120">
    <property type="entry name" value="PA_subtilisin_like"/>
    <property type="match status" value="1"/>
</dbReference>
<feature type="active site" description="Charge relay system" evidence="6 7">
    <location>
        <position position="372"/>
    </location>
</feature>
<dbReference type="Gene3D" id="3.40.50.200">
    <property type="entry name" value="Peptidase S8/S53 domain"/>
    <property type="match status" value="1"/>
</dbReference>
<dbReference type="FunFam" id="3.40.50.200:FF:000006">
    <property type="entry name" value="Subtilisin-like protease SBT1.5"/>
    <property type="match status" value="1"/>
</dbReference>
<evidence type="ECO:0000259" key="11">
    <source>
        <dbReference type="Pfam" id="PF17766"/>
    </source>
</evidence>
<feature type="domain" description="Inhibitor I9" evidence="10">
    <location>
        <begin position="182"/>
        <end position="260"/>
    </location>
</feature>
<dbReference type="Gene3D" id="3.30.70.80">
    <property type="entry name" value="Peptidase S8 propeptide/proteinase inhibitor I9"/>
    <property type="match status" value="2"/>
</dbReference>
<dbReference type="Gene3D" id="3.50.30.30">
    <property type="match status" value="1"/>
</dbReference>
<feature type="chain" id="PRO_5041978319" evidence="8">
    <location>
        <begin position="28"/>
        <end position="857"/>
    </location>
</feature>